<dbReference type="CDD" id="cd16345">
    <property type="entry name" value="LMWP_ArsC"/>
    <property type="match status" value="1"/>
</dbReference>
<dbReference type="SMART" id="SM00226">
    <property type="entry name" value="LMWPc"/>
    <property type="match status" value="1"/>
</dbReference>
<dbReference type="InterPro" id="IPR036196">
    <property type="entry name" value="Ptyr_pPase_sf"/>
</dbReference>
<sequence length="133" mass="14365">MNSVIFACVHNAGRSQMAAAFFNALADPAKATAVSAGTQPGERVHPEVLTAMAEVGIDLSGARPQRLTDELAQGAQWLITMGCGDACPFVPGLKRGDWPLEDPKGKPVDRVREIREDVRARVTELLKQEGWAR</sequence>
<dbReference type="OrthoDB" id="9784339at2"/>
<dbReference type="RefSeq" id="WP_120544790.1">
    <property type="nucleotide sequence ID" value="NZ_RAVZ01000349.1"/>
</dbReference>
<proteinExistence type="predicted"/>
<feature type="domain" description="Phosphotyrosine protein phosphatase I" evidence="2">
    <location>
        <begin position="2"/>
        <end position="128"/>
    </location>
</feature>
<dbReference type="EMBL" id="RAVZ01000349">
    <property type="protein sequence ID" value="RKG75014.1"/>
    <property type="molecule type" value="Genomic_DNA"/>
</dbReference>
<dbReference type="Proteomes" id="UP000268094">
    <property type="component" value="Unassembled WGS sequence"/>
</dbReference>
<evidence type="ECO:0000259" key="2">
    <source>
        <dbReference type="SMART" id="SM00226"/>
    </source>
</evidence>
<dbReference type="AlphaFoldDB" id="A0A3A8I5G1"/>
<dbReference type="Pfam" id="PF01451">
    <property type="entry name" value="LMWPc"/>
    <property type="match status" value="1"/>
</dbReference>
<reference evidence="4" key="1">
    <citation type="submission" date="2018-09" db="EMBL/GenBank/DDBJ databases">
        <authorList>
            <person name="Livingstone P.G."/>
            <person name="Whitworth D.E."/>
        </authorList>
    </citation>
    <scope>NUCLEOTIDE SEQUENCE [LARGE SCALE GENOMIC DNA]</scope>
    <source>
        <strain evidence="4">CA054A</strain>
    </source>
</reference>
<keyword evidence="1" id="KW-0059">Arsenical resistance</keyword>
<dbReference type="SUPFAM" id="SSF52788">
    <property type="entry name" value="Phosphotyrosine protein phosphatases I"/>
    <property type="match status" value="1"/>
</dbReference>
<gene>
    <name evidence="3" type="ORF">D7V88_34115</name>
</gene>
<protein>
    <submittedName>
        <fullName evidence="3">Arsenate reductase ArsC</fullName>
    </submittedName>
</protein>
<dbReference type="PANTHER" id="PTHR43428">
    <property type="entry name" value="ARSENATE REDUCTASE"/>
    <property type="match status" value="1"/>
</dbReference>
<dbReference type="InterPro" id="IPR023485">
    <property type="entry name" value="Ptyr_pPase"/>
</dbReference>
<evidence type="ECO:0000313" key="3">
    <source>
        <dbReference type="EMBL" id="RKG75014.1"/>
    </source>
</evidence>
<evidence type="ECO:0000313" key="4">
    <source>
        <dbReference type="Proteomes" id="UP000268094"/>
    </source>
</evidence>
<evidence type="ECO:0000256" key="1">
    <source>
        <dbReference type="ARBA" id="ARBA00022849"/>
    </source>
</evidence>
<organism evidence="3 4">
    <name type="scientific">Corallococcus terminator</name>
    <dbReference type="NCBI Taxonomy" id="2316733"/>
    <lineage>
        <taxon>Bacteria</taxon>
        <taxon>Pseudomonadati</taxon>
        <taxon>Myxococcota</taxon>
        <taxon>Myxococcia</taxon>
        <taxon>Myxococcales</taxon>
        <taxon>Cystobacterineae</taxon>
        <taxon>Myxococcaceae</taxon>
        <taxon>Corallococcus</taxon>
    </lineage>
</organism>
<dbReference type="GO" id="GO:0046685">
    <property type="term" value="P:response to arsenic-containing substance"/>
    <property type="evidence" value="ECO:0007669"/>
    <property type="project" value="UniProtKB-KW"/>
</dbReference>
<accession>A0A3A8I5G1</accession>
<dbReference type="Gene3D" id="3.40.50.2300">
    <property type="match status" value="1"/>
</dbReference>
<dbReference type="PANTHER" id="PTHR43428:SF1">
    <property type="entry name" value="ARSENATE REDUCTASE"/>
    <property type="match status" value="1"/>
</dbReference>
<keyword evidence="4" id="KW-1185">Reference proteome</keyword>
<comment type="caution">
    <text evidence="3">The sequence shown here is derived from an EMBL/GenBank/DDBJ whole genome shotgun (WGS) entry which is preliminary data.</text>
</comment>
<name>A0A3A8I5G1_9BACT</name>